<gene>
    <name evidence="1" type="ORF">EVAR_4515_1</name>
</gene>
<evidence type="ECO:0000313" key="2">
    <source>
        <dbReference type="Proteomes" id="UP000299102"/>
    </source>
</evidence>
<dbReference type="AlphaFoldDB" id="A0A4C1SWP6"/>
<sequence length="119" mass="13257">MQHVNARRVQATNKTPVSLSLSIACCARGRPIIVEWERDARHSAGLSLVRDNRSIVQRKKLCRCEVRHESVATALIRNAAEKGMVGVRNTCAVHHSQPIQSGSFVRCTVETSRGRSKRL</sequence>
<protein>
    <submittedName>
        <fullName evidence="1">Uncharacterized protein</fullName>
    </submittedName>
</protein>
<dbReference type="EMBL" id="BGZK01000022">
    <property type="protein sequence ID" value="GBP06354.1"/>
    <property type="molecule type" value="Genomic_DNA"/>
</dbReference>
<name>A0A4C1SWP6_EUMVA</name>
<evidence type="ECO:0000313" key="1">
    <source>
        <dbReference type="EMBL" id="GBP06354.1"/>
    </source>
</evidence>
<dbReference type="PROSITE" id="PS51257">
    <property type="entry name" value="PROKAR_LIPOPROTEIN"/>
    <property type="match status" value="1"/>
</dbReference>
<keyword evidence="2" id="KW-1185">Reference proteome</keyword>
<dbReference type="Proteomes" id="UP000299102">
    <property type="component" value="Unassembled WGS sequence"/>
</dbReference>
<reference evidence="1 2" key="1">
    <citation type="journal article" date="2019" name="Commun. Biol.">
        <title>The bagworm genome reveals a unique fibroin gene that provides high tensile strength.</title>
        <authorList>
            <person name="Kono N."/>
            <person name="Nakamura H."/>
            <person name="Ohtoshi R."/>
            <person name="Tomita M."/>
            <person name="Numata K."/>
            <person name="Arakawa K."/>
        </authorList>
    </citation>
    <scope>NUCLEOTIDE SEQUENCE [LARGE SCALE GENOMIC DNA]</scope>
</reference>
<comment type="caution">
    <text evidence="1">The sequence shown here is derived from an EMBL/GenBank/DDBJ whole genome shotgun (WGS) entry which is preliminary data.</text>
</comment>
<organism evidence="1 2">
    <name type="scientific">Eumeta variegata</name>
    <name type="common">Bagworm moth</name>
    <name type="synonym">Eumeta japonica</name>
    <dbReference type="NCBI Taxonomy" id="151549"/>
    <lineage>
        <taxon>Eukaryota</taxon>
        <taxon>Metazoa</taxon>
        <taxon>Ecdysozoa</taxon>
        <taxon>Arthropoda</taxon>
        <taxon>Hexapoda</taxon>
        <taxon>Insecta</taxon>
        <taxon>Pterygota</taxon>
        <taxon>Neoptera</taxon>
        <taxon>Endopterygota</taxon>
        <taxon>Lepidoptera</taxon>
        <taxon>Glossata</taxon>
        <taxon>Ditrysia</taxon>
        <taxon>Tineoidea</taxon>
        <taxon>Psychidae</taxon>
        <taxon>Oiketicinae</taxon>
        <taxon>Eumeta</taxon>
    </lineage>
</organism>
<accession>A0A4C1SWP6</accession>
<proteinExistence type="predicted"/>